<feature type="compositionally biased region" description="Basic and acidic residues" evidence="1">
    <location>
        <begin position="1"/>
        <end position="13"/>
    </location>
</feature>
<evidence type="ECO:0000313" key="2">
    <source>
        <dbReference type="EMBL" id="KKL15562.1"/>
    </source>
</evidence>
<evidence type="ECO:0000256" key="1">
    <source>
        <dbReference type="SAM" id="MobiDB-lite"/>
    </source>
</evidence>
<dbReference type="AlphaFoldDB" id="A0A0F9BNY9"/>
<protein>
    <submittedName>
        <fullName evidence="2">Uncharacterized protein</fullName>
    </submittedName>
</protein>
<organism evidence="2">
    <name type="scientific">marine sediment metagenome</name>
    <dbReference type="NCBI Taxonomy" id="412755"/>
    <lineage>
        <taxon>unclassified sequences</taxon>
        <taxon>metagenomes</taxon>
        <taxon>ecological metagenomes</taxon>
    </lineage>
</organism>
<accession>A0A0F9BNY9</accession>
<sequence length="35" mass="4370">MEVKDRSKRHKEENEDEKEEITILDIRLRDPLKYI</sequence>
<name>A0A0F9BNY9_9ZZZZ</name>
<comment type="caution">
    <text evidence="2">The sequence shown here is derived from an EMBL/GenBank/DDBJ whole genome shotgun (WGS) entry which is preliminary data.</text>
</comment>
<reference evidence="2" key="1">
    <citation type="journal article" date="2015" name="Nature">
        <title>Complex archaea that bridge the gap between prokaryotes and eukaryotes.</title>
        <authorList>
            <person name="Spang A."/>
            <person name="Saw J.H."/>
            <person name="Jorgensen S.L."/>
            <person name="Zaremba-Niedzwiedzka K."/>
            <person name="Martijn J."/>
            <person name="Lind A.E."/>
            <person name="van Eijk R."/>
            <person name="Schleper C."/>
            <person name="Guy L."/>
            <person name="Ettema T.J."/>
        </authorList>
    </citation>
    <scope>NUCLEOTIDE SEQUENCE</scope>
</reference>
<feature type="region of interest" description="Disordered" evidence="1">
    <location>
        <begin position="1"/>
        <end position="20"/>
    </location>
</feature>
<gene>
    <name evidence="2" type="ORF">LCGC14_2504380</name>
</gene>
<feature type="non-terminal residue" evidence="2">
    <location>
        <position position="35"/>
    </location>
</feature>
<dbReference type="EMBL" id="LAZR01040021">
    <property type="protein sequence ID" value="KKL15562.1"/>
    <property type="molecule type" value="Genomic_DNA"/>
</dbReference>
<proteinExistence type="predicted"/>